<dbReference type="InterPro" id="IPR032710">
    <property type="entry name" value="NTF2-like_dom_sf"/>
</dbReference>
<evidence type="ECO:0000313" key="2">
    <source>
        <dbReference type="EMBL" id="ADL50278.1"/>
    </source>
</evidence>
<dbReference type="SUPFAM" id="SSF54427">
    <property type="entry name" value="NTF2-like"/>
    <property type="match status" value="1"/>
</dbReference>
<dbReference type="Proteomes" id="UP000002730">
    <property type="component" value="Chromosome"/>
</dbReference>
<reference evidence="2 3" key="1">
    <citation type="submission" date="2010-08" db="EMBL/GenBank/DDBJ databases">
        <title>Complete sequence of Clostridium cellulovorans 743B.</title>
        <authorList>
            <consortium name="US DOE Joint Genome Institute"/>
            <person name="Lucas S."/>
            <person name="Copeland A."/>
            <person name="Lapidus A."/>
            <person name="Cheng J.-F."/>
            <person name="Bruce D."/>
            <person name="Goodwin L."/>
            <person name="Pitluck S."/>
            <person name="Chertkov O."/>
            <person name="Detter J.C."/>
            <person name="Han C."/>
            <person name="Tapia R."/>
            <person name="Land M."/>
            <person name="Hauser L."/>
            <person name="Chang Y.-J."/>
            <person name="Jeffries C."/>
            <person name="Kyrpides N."/>
            <person name="Ivanova N."/>
            <person name="Mikhailova N."/>
            <person name="Hemme C.L."/>
            <person name="Woyke T."/>
        </authorList>
    </citation>
    <scope>NUCLEOTIDE SEQUENCE [LARGE SCALE GENOMIC DNA]</scope>
    <source>
        <strain evidence="3">ATCC 35296 / DSM 3052 / OCM 3 / 743B</strain>
    </source>
</reference>
<name>D9SQZ0_CLOC7</name>
<evidence type="ECO:0000313" key="3">
    <source>
        <dbReference type="Proteomes" id="UP000002730"/>
    </source>
</evidence>
<dbReference type="Pfam" id="PF14534">
    <property type="entry name" value="DUF4440"/>
    <property type="match status" value="1"/>
</dbReference>
<sequence length="131" mass="15294">MNSIKEVIFQLENQLLKSEVRKSSKRINEILTNNFVEFTSSGTEYHYKNGDIFQDQNDTDSLNWQIINFEIKELSEDCVLALYKVIKHDEIDENKKYSLRSSVWKCSDGIWKMVFHQGTLSSKHEINITGG</sequence>
<dbReference type="EMBL" id="CP002160">
    <property type="protein sequence ID" value="ADL50278.1"/>
    <property type="molecule type" value="Genomic_DNA"/>
</dbReference>
<feature type="domain" description="DUF4440" evidence="1">
    <location>
        <begin position="8"/>
        <end position="113"/>
    </location>
</feature>
<evidence type="ECO:0000259" key="1">
    <source>
        <dbReference type="Pfam" id="PF14534"/>
    </source>
</evidence>
<dbReference type="eggNOG" id="COG4994">
    <property type="taxonomic scope" value="Bacteria"/>
</dbReference>
<gene>
    <name evidence="2" type="ordered locus">Clocel_0503</name>
</gene>
<dbReference type="OrthoDB" id="121974at2"/>
<dbReference type="RefSeq" id="WP_010074951.1">
    <property type="nucleotide sequence ID" value="NC_014393.1"/>
</dbReference>
<organism evidence="2 3">
    <name type="scientific">Clostridium cellulovorans (strain ATCC 35296 / DSM 3052 / OCM 3 / 743B)</name>
    <dbReference type="NCBI Taxonomy" id="573061"/>
    <lineage>
        <taxon>Bacteria</taxon>
        <taxon>Bacillati</taxon>
        <taxon>Bacillota</taxon>
        <taxon>Clostridia</taxon>
        <taxon>Eubacteriales</taxon>
        <taxon>Clostridiaceae</taxon>
        <taxon>Clostridium</taxon>
    </lineage>
</organism>
<dbReference type="AlphaFoldDB" id="D9SQZ0"/>
<dbReference type="InterPro" id="IPR027843">
    <property type="entry name" value="DUF4440"/>
</dbReference>
<dbReference type="HOGENOM" id="CLU_119560_2_0_9"/>
<dbReference type="Gene3D" id="3.10.450.50">
    <property type="match status" value="1"/>
</dbReference>
<keyword evidence="3" id="KW-1185">Reference proteome</keyword>
<proteinExistence type="predicted"/>
<dbReference type="KEGG" id="ccb:Clocel_0503"/>
<dbReference type="STRING" id="573061.Clocel_0503"/>
<accession>D9SQZ0</accession>
<protein>
    <recommendedName>
        <fullName evidence="1">DUF4440 domain-containing protein</fullName>
    </recommendedName>
</protein>